<keyword evidence="1" id="KW-0547">Nucleotide-binding</keyword>
<evidence type="ECO:0000256" key="1">
    <source>
        <dbReference type="ARBA" id="ARBA00022741"/>
    </source>
</evidence>
<gene>
    <name evidence="4" type="ORF">ENO26_07635</name>
</gene>
<protein>
    <recommendedName>
        <fullName evidence="3">KaiC domain-containing protein</fullName>
    </recommendedName>
</protein>
<feature type="domain" description="KaiC" evidence="3">
    <location>
        <begin position="1"/>
        <end position="236"/>
    </location>
</feature>
<dbReference type="PANTHER" id="PTHR43637:SF1">
    <property type="entry name" value="UPF0273 PROTEIN TM_0370"/>
    <property type="match status" value="1"/>
</dbReference>
<dbReference type="SUPFAM" id="SSF52540">
    <property type="entry name" value="P-loop containing nucleoside triphosphate hydrolases"/>
    <property type="match status" value="1"/>
</dbReference>
<accession>A0A7J2U3Z7</accession>
<dbReference type="PROSITE" id="PS51146">
    <property type="entry name" value="KAIC"/>
    <property type="match status" value="1"/>
</dbReference>
<dbReference type="InterPro" id="IPR027417">
    <property type="entry name" value="P-loop_NTPase"/>
</dbReference>
<dbReference type="SMART" id="SM00382">
    <property type="entry name" value="AAA"/>
    <property type="match status" value="1"/>
</dbReference>
<reference evidence="4" key="1">
    <citation type="journal article" date="2020" name="mSystems">
        <title>Genome- and Community-Level Interaction Insights into Carbon Utilization and Element Cycling Functions of Hydrothermarchaeota in Hydrothermal Sediment.</title>
        <authorList>
            <person name="Zhou Z."/>
            <person name="Liu Y."/>
            <person name="Xu W."/>
            <person name="Pan J."/>
            <person name="Luo Z.H."/>
            <person name="Li M."/>
        </authorList>
    </citation>
    <scope>NUCLEOTIDE SEQUENCE [LARGE SCALE GENOMIC DNA]</scope>
    <source>
        <strain evidence="4">SpSt-125</strain>
    </source>
</reference>
<sequence>MSSNAISFIVEVLGDFVAEPRLVVVVGHPGAGKTTLASYMCYYAMQRGEKCLYISFQEDGDRLYKQLYNIGLDFKRFEDLKQLTFIKLPVPAREDLVQSALEDLSKNVSEHRPRVLVVDSVTAMLSSVKGSARIRGYLQNFFWELQKTVEGSIVLIAEVPLDKEYAELGWIEFVADAILILKHRARMGLVERVLEIRKVRGRKLTYSEVYFTIDNERGMYFYKPIVLQEIKAPPRRRVMAVHHGDKVEFKEVASPPLAVYVEYPAGLTPWLPIAYALLIHMSRDGKTLFISYNTDETSFKTFLSWVLELYGADKVLINAILNRVSFVGLNPSAHTLHELVIHMLNAIDAVKPTAVYIHDVATAWTSAAVDPKEYATILYNFVFEVRSRGIDIIRIGSYVDSVFSSLNKLVSSHMIVISCTDPLCSDKVVHVTTPRDTHRMSWRELEEATKKLIQATKEQLS</sequence>
<dbReference type="InterPro" id="IPR003593">
    <property type="entry name" value="AAA+_ATPase"/>
</dbReference>
<dbReference type="InterPro" id="IPR010624">
    <property type="entry name" value="KaiC_dom"/>
</dbReference>
<evidence type="ECO:0000256" key="2">
    <source>
        <dbReference type="ARBA" id="ARBA00022840"/>
    </source>
</evidence>
<dbReference type="EMBL" id="DSEU01000050">
    <property type="protein sequence ID" value="HEM67416.1"/>
    <property type="molecule type" value="Genomic_DNA"/>
</dbReference>
<dbReference type="AlphaFoldDB" id="A0A7J2U3Z7"/>
<name>A0A7J2U3Z7_9CREN</name>
<dbReference type="Pfam" id="PF06745">
    <property type="entry name" value="ATPase"/>
    <property type="match status" value="1"/>
</dbReference>
<dbReference type="Gene3D" id="3.40.50.300">
    <property type="entry name" value="P-loop containing nucleotide triphosphate hydrolases"/>
    <property type="match status" value="1"/>
</dbReference>
<comment type="caution">
    <text evidence="4">The sequence shown here is derived from an EMBL/GenBank/DDBJ whole genome shotgun (WGS) entry which is preliminary data.</text>
</comment>
<evidence type="ECO:0000259" key="3">
    <source>
        <dbReference type="PROSITE" id="PS51146"/>
    </source>
</evidence>
<proteinExistence type="predicted"/>
<keyword evidence="2" id="KW-0067">ATP-binding</keyword>
<evidence type="ECO:0000313" key="4">
    <source>
        <dbReference type="EMBL" id="HEM67416.1"/>
    </source>
</evidence>
<dbReference type="GO" id="GO:0005524">
    <property type="term" value="F:ATP binding"/>
    <property type="evidence" value="ECO:0007669"/>
    <property type="project" value="UniProtKB-KW"/>
</dbReference>
<dbReference type="PANTHER" id="PTHR43637">
    <property type="entry name" value="UPF0273 PROTEIN TM_0370"/>
    <property type="match status" value="1"/>
</dbReference>
<organism evidence="4">
    <name type="scientific">Ignisphaera aggregans</name>
    <dbReference type="NCBI Taxonomy" id="334771"/>
    <lineage>
        <taxon>Archaea</taxon>
        <taxon>Thermoproteota</taxon>
        <taxon>Thermoprotei</taxon>
        <taxon>Desulfurococcales</taxon>
        <taxon>Desulfurococcaceae</taxon>
        <taxon>Ignisphaera</taxon>
    </lineage>
</organism>
<dbReference type="InterPro" id="IPR014774">
    <property type="entry name" value="KaiC-like_dom"/>
</dbReference>